<dbReference type="SUPFAM" id="SSF52172">
    <property type="entry name" value="CheY-like"/>
    <property type="match status" value="1"/>
</dbReference>
<evidence type="ECO:0000313" key="14">
    <source>
        <dbReference type="RefSeq" id="XP_039132456.1"/>
    </source>
</evidence>
<dbReference type="PROSITE" id="PS51017">
    <property type="entry name" value="CCT"/>
    <property type="match status" value="1"/>
</dbReference>
<dbReference type="GO" id="GO:0000160">
    <property type="term" value="P:phosphorelay signal transduction system"/>
    <property type="evidence" value="ECO:0007669"/>
    <property type="project" value="UniProtKB-KW"/>
</dbReference>
<evidence type="ECO:0000256" key="10">
    <source>
        <dbReference type="SAM" id="MobiDB-lite"/>
    </source>
</evidence>
<dbReference type="InterPro" id="IPR011006">
    <property type="entry name" value="CheY-like_superfamily"/>
</dbReference>
<dbReference type="PROSITE" id="PS50110">
    <property type="entry name" value="RESPONSE_REGULATORY"/>
    <property type="match status" value="1"/>
</dbReference>
<dbReference type="Proteomes" id="UP001515500">
    <property type="component" value="Chromosome 9"/>
</dbReference>
<evidence type="ECO:0000256" key="6">
    <source>
        <dbReference type="ARBA" id="ARBA00023163"/>
    </source>
</evidence>
<feature type="region of interest" description="Disordered" evidence="10">
    <location>
        <begin position="459"/>
        <end position="514"/>
    </location>
</feature>
<feature type="region of interest" description="Disordered" evidence="10">
    <location>
        <begin position="645"/>
        <end position="678"/>
    </location>
</feature>
<keyword evidence="7 9" id="KW-0539">Nucleus</keyword>
<feature type="domain" description="CCT" evidence="12">
    <location>
        <begin position="712"/>
        <end position="754"/>
    </location>
</feature>
<dbReference type="InterPro" id="IPR010402">
    <property type="entry name" value="CCT_domain"/>
</dbReference>
<dbReference type="GO" id="GO:0009736">
    <property type="term" value="P:cytokinin-activated signaling pathway"/>
    <property type="evidence" value="ECO:0007669"/>
    <property type="project" value="InterPro"/>
</dbReference>
<dbReference type="PANTHER" id="PTHR43874:SF125">
    <property type="entry name" value="TWO-COMPONENT RESPONSE REGULATOR-LIKE APRR7"/>
    <property type="match status" value="1"/>
</dbReference>
<feature type="region of interest" description="Disordered" evidence="10">
    <location>
        <begin position="588"/>
        <end position="610"/>
    </location>
</feature>
<evidence type="ECO:0000256" key="1">
    <source>
        <dbReference type="ARBA" id="ARBA00004123"/>
    </source>
</evidence>
<dbReference type="InterPro" id="IPR045279">
    <property type="entry name" value="ARR-like"/>
</dbReference>
<keyword evidence="6" id="KW-0804">Transcription</keyword>
<dbReference type="PANTHER" id="PTHR43874">
    <property type="entry name" value="TWO-COMPONENT RESPONSE REGULATOR"/>
    <property type="match status" value="1"/>
</dbReference>
<dbReference type="GO" id="GO:0005634">
    <property type="term" value="C:nucleus"/>
    <property type="evidence" value="ECO:0007669"/>
    <property type="project" value="UniProtKB-SubCell"/>
</dbReference>
<feature type="compositionally biased region" description="Low complexity" evidence="10">
    <location>
        <begin position="597"/>
        <end position="608"/>
    </location>
</feature>
<dbReference type="SMART" id="SM00448">
    <property type="entry name" value="REC"/>
    <property type="match status" value="1"/>
</dbReference>
<evidence type="ECO:0000256" key="4">
    <source>
        <dbReference type="ARBA" id="ARBA00023015"/>
    </source>
</evidence>
<comment type="subcellular location">
    <subcellularLocation>
        <location evidence="1 9">Nucleus</location>
    </subcellularLocation>
</comment>
<feature type="compositionally biased region" description="Low complexity" evidence="10">
    <location>
        <begin position="211"/>
        <end position="221"/>
    </location>
</feature>
<feature type="compositionally biased region" description="Polar residues" evidence="10">
    <location>
        <begin position="484"/>
        <end position="514"/>
    </location>
</feature>
<proteinExistence type="inferred from homology"/>
<feature type="domain" description="Response regulatory" evidence="11">
    <location>
        <begin position="60"/>
        <end position="178"/>
    </location>
</feature>
<dbReference type="CDD" id="cd17582">
    <property type="entry name" value="psREC_PRR"/>
    <property type="match status" value="1"/>
</dbReference>
<gene>
    <name evidence="14" type="primary">LOC120269190</name>
</gene>
<evidence type="ECO:0000256" key="3">
    <source>
        <dbReference type="ARBA" id="ARBA00023012"/>
    </source>
</evidence>
<dbReference type="InterPro" id="IPR001789">
    <property type="entry name" value="Sig_transdc_resp-reg_receiver"/>
</dbReference>
<evidence type="ECO:0000256" key="7">
    <source>
        <dbReference type="ARBA" id="ARBA00023242"/>
    </source>
</evidence>
<feature type="modified residue" description="4-aspartylphosphate" evidence="8">
    <location>
        <position position="111"/>
    </location>
</feature>
<feature type="compositionally biased region" description="Gly residues" evidence="10">
    <location>
        <begin position="1"/>
        <end position="12"/>
    </location>
</feature>
<feature type="region of interest" description="Disordered" evidence="10">
    <location>
        <begin position="182"/>
        <end position="259"/>
    </location>
</feature>
<evidence type="ECO:0000313" key="13">
    <source>
        <dbReference type="Proteomes" id="UP001515500"/>
    </source>
</evidence>
<protein>
    <submittedName>
        <fullName evidence="14">LOW QUALITY PROTEIN: two-component response regulator-like PRR73</fullName>
    </submittedName>
</protein>
<dbReference type="Gene3D" id="3.40.50.2300">
    <property type="match status" value="1"/>
</dbReference>
<keyword evidence="4" id="KW-0805">Transcription regulation</keyword>
<comment type="similarity">
    <text evidence="2">Belongs to the ARR-like family.</text>
</comment>
<evidence type="ECO:0000259" key="12">
    <source>
        <dbReference type="PROSITE" id="PS51017"/>
    </source>
</evidence>
<evidence type="ECO:0000259" key="11">
    <source>
        <dbReference type="PROSITE" id="PS50110"/>
    </source>
</evidence>
<evidence type="ECO:0000256" key="2">
    <source>
        <dbReference type="ARBA" id="ARBA00010330"/>
    </source>
</evidence>
<evidence type="ECO:0000256" key="8">
    <source>
        <dbReference type="PROSITE-ProRule" id="PRU00169"/>
    </source>
</evidence>
<name>A0AB40BYA2_DIOCR</name>
<dbReference type="GO" id="GO:0048511">
    <property type="term" value="P:rhythmic process"/>
    <property type="evidence" value="ECO:0007669"/>
    <property type="project" value="UniProtKB-KW"/>
</dbReference>
<dbReference type="Pfam" id="PF00072">
    <property type="entry name" value="Response_reg"/>
    <property type="match status" value="1"/>
</dbReference>
<dbReference type="AlphaFoldDB" id="A0AB40BYA2"/>
<keyword evidence="5" id="KW-0090">Biological rhythms</keyword>
<dbReference type="GeneID" id="120269190"/>
<reference evidence="14" key="1">
    <citation type="submission" date="2025-08" db="UniProtKB">
        <authorList>
            <consortium name="RefSeq"/>
        </authorList>
    </citation>
    <scope>IDENTIFICATION</scope>
</reference>
<dbReference type="RefSeq" id="XP_039132456.1">
    <property type="nucleotide sequence ID" value="XM_039276522.1"/>
</dbReference>
<keyword evidence="8" id="KW-0597">Phosphoprotein</keyword>
<dbReference type="FunFam" id="3.40.50.2300:FF:000214">
    <property type="entry name" value="Two-component response regulator-like PRR37"/>
    <property type="match status" value="1"/>
</dbReference>
<feature type="compositionally biased region" description="Low complexity" evidence="10">
    <location>
        <begin position="229"/>
        <end position="241"/>
    </location>
</feature>
<keyword evidence="13" id="KW-1185">Reference proteome</keyword>
<evidence type="ECO:0000256" key="9">
    <source>
        <dbReference type="PROSITE-ProRule" id="PRU00357"/>
    </source>
</evidence>
<dbReference type="Pfam" id="PF06203">
    <property type="entry name" value="CCT"/>
    <property type="match status" value="1"/>
</dbReference>
<accession>A0AB40BYA2</accession>
<feature type="compositionally biased region" description="Low complexity" evidence="10">
    <location>
        <begin position="646"/>
        <end position="665"/>
    </location>
</feature>
<keyword evidence="3" id="KW-0902">Two-component regulatory system</keyword>
<feature type="region of interest" description="Disordered" evidence="10">
    <location>
        <begin position="1"/>
        <end position="22"/>
    </location>
</feature>
<organism evidence="13 14">
    <name type="scientific">Dioscorea cayennensis subsp. rotundata</name>
    <name type="common">White Guinea yam</name>
    <name type="synonym">Dioscorea rotundata</name>
    <dbReference type="NCBI Taxonomy" id="55577"/>
    <lineage>
        <taxon>Eukaryota</taxon>
        <taxon>Viridiplantae</taxon>
        <taxon>Streptophyta</taxon>
        <taxon>Embryophyta</taxon>
        <taxon>Tracheophyta</taxon>
        <taxon>Spermatophyta</taxon>
        <taxon>Magnoliopsida</taxon>
        <taxon>Liliopsida</taxon>
        <taxon>Dioscoreales</taxon>
        <taxon>Dioscoreaceae</taxon>
        <taxon>Dioscorea</taxon>
    </lineage>
</organism>
<evidence type="ECO:0000256" key="5">
    <source>
        <dbReference type="ARBA" id="ARBA00023108"/>
    </source>
</evidence>
<sequence>MGGVSQQVGGGVSDESMGKEVAQEVIERSREDGLAPVANQNNGQPQKVLWERFLPVRSIKVLLVENDDSTRQVLTALLHNCSYEVTAAANGLQAWKILEDLTNHIDLVLADVVMPCLSGIGLLCKIMSHKTCKTIPVILMSSKDSMGIVFKCLSEGAVDFLVKPIRKNELKNLWQHVWRRCHSSSGSGSRSDTGTQTQKSPKSKSVDNSDNHSGSNDGNYNRSFGLNAQDGSDSGSGTQSSWTKRAIGFDSPQPMPLSHQLPNRHDSTCAHVIHPKPETFFYGLMPMTTTRNAQEQKEFADNTSMGKGLEIVLPGSPYLHPESHPCEKLDMNKPDFSMEKLNETEPEKEVNVNILELDTDENSGEPCNQDADLIGGIANSVDFQMGTRSSKDPDSFPNVSETVNKTIIGSNEWPSLELSLKRLQSSEDDGTAIHDDHNILRHSDQSAFSRYNASALSAQAPTGNRGSYLRPLDNSSKATRTDSTHNMLSNSNGAPLKQSSNANTDKNDMGSTTVNAFTKSASPKEMLTSSSMVKFINPTSAIHPVQNQNLATQLVVQEKFNDVGTAATGAQSRGIHIQVHFQYHHHHYNHHHHHVHSMQQEQQEQQQQPLADHDNLSLENMETDDMQCGSSKLFIIATEGNAPHLSLNGSRSGSNHGSNGQNGSSTAAKGGGVNMDSDNGIAGKSGIYGASGSGSGGGGSGDGVDQNHSTHREAALNKFRQKRKERNFEKKVRYQSRKRLAEQRPRLRGQFVRQIVYEHTCREAKS</sequence>